<evidence type="ECO:0000256" key="1">
    <source>
        <dbReference type="ARBA" id="ARBA00023125"/>
    </source>
</evidence>
<dbReference type="PANTHER" id="PTHR33221">
    <property type="entry name" value="WINGED HELIX-TURN-HELIX TRANSCRIPTIONAL REGULATOR, RRF2 FAMILY"/>
    <property type="match status" value="1"/>
</dbReference>
<dbReference type="GO" id="GO:0003700">
    <property type="term" value="F:DNA-binding transcription factor activity"/>
    <property type="evidence" value="ECO:0007669"/>
    <property type="project" value="TreeGrafter"/>
</dbReference>
<accession>A0A383E408</accession>
<dbReference type="GO" id="GO:0005829">
    <property type="term" value="C:cytosol"/>
    <property type="evidence" value="ECO:0007669"/>
    <property type="project" value="TreeGrafter"/>
</dbReference>
<evidence type="ECO:0000313" key="2">
    <source>
        <dbReference type="EMBL" id="SVE51451.1"/>
    </source>
</evidence>
<reference evidence="2" key="1">
    <citation type="submission" date="2018-05" db="EMBL/GenBank/DDBJ databases">
        <authorList>
            <person name="Lanie J.A."/>
            <person name="Ng W.-L."/>
            <person name="Kazmierczak K.M."/>
            <person name="Andrzejewski T.M."/>
            <person name="Davidsen T.M."/>
            <person name="Wayne K.J."/>
            <person name="Tettelin H."/>
            <person name="Glass J.I."/>
            <person name="Rusch D."/>
            <person name="Podicherti R."/>
            <person name="Tsui H.-C.T."/>
            <person name="Winkler M.E."/>
        </authorList>
    </citation>
    <scope>NUCLEOTIDE SEQUENCE</scope>
</reference>
<dbReference type="GO" id="GO:0003677">
    <property type="term" value="F:DNA binding"/>
    <property type="evidence" value="ECO:0007669"/>
    <property type="project" value="UniProtKB-KW"/>
</dbReference>
<dbReference type="PANTHER" id="PTHR33221:SF5">
    <property type="entry name" value="HTH-TYPE TRANSCRIPTIONAL REGULATOR ISCR"/>
    <property type="match status" value="1"/>
</dbReference>
<sequence>MHLTTKGKYAVVALLDLALNESRFCFVSLSEVAKRQSIPAPYLEQLFRNLRKAEILEAVRGPKGGFRLSRSSKDINIGEIVSAVEKRMDATQCRGEVNCSSGKVCLAHDLWTDLNDQVKNFLSSKSLNDILEAQIDKNNDSLTQEVLIASG</sequence>
<proteinExistence type="predicted"/>
<dbReference type="EMBL" id="UINC01222597">
    <property type="protein sequence ID" value="SVE51451.1"/>
    <property type="molecule type" value="Genomic_DNA"/>
</dbReference>
<dbReference type="InterPro" id="IPR000944">
    <property type="entry name" value="Tscrpt_reg_Rrf2"/>
</dbReference>
<dbReference type="SUPFAM" id="SSF46785">
    <property type="entry name" value="Winged helix' DNA-binding domain"/>
    <property type="match status" value="1"/>
</dbReference>
<gene>
    <name evidence="2" type="ORF">METZ01_LOCUS504305</name>
</gene>
<organism evidence="2">
    <name type="scientific">marine metagenome</name>
    <dbReference type="NCBI Taxonomy" id="408172"/>
    <lineage>
        <taxon>unclassified sequences</taxon>
        <taxon>metagenomes</taxon>
        <taxon>ecological metagenomes</taxon>
    </lineage>
</organism>
<dbReference type="Gene3D" id="1.10.10.10">
    <property type="entry name" value="Winged helix-like DNA-binding domain superfamily/Winged helix DNA-binding domain"/>
    <property type="match status" value="1"/>
</dbReference>
<name>A0A383E408_9ZZZZ</name>
<dbReference type="Pfam" id="PF02082">
    <property type="entry name" value="Rrf2"/>
    <property type="match status" value="1"/>
</dbReference>
<dbReference type="InterPro" id="IPR036388">
    <property type="entry name" value="WH-like_DNA-bd_sf"/>
</dbReference>
<dbReference type="AlphaFoldDB" id="A0A383E408"/>
<keyword evidence="1" id="KW-0238">DNA-binding</keyword>
<dbReference type="PROSITE" id="PS51197">
    <property type="entry name" value="HTH_RRF2_2"/>
    <property type="match status" value="1"/>
</dbReference>
<dbReference type="NCBIfam" id="TIGR00738">
    <property type="entry name" value="rrf2_super"/>
    <property type="match status" value="1"/>
</dbReference>
<dbReference type="InterPro" id="IPR036390">
    <property type="entry name" value="WH_DNA-bd_sf"/>
</dbReference>
<protein>
    <submittedName>
        <fullName evidence="2">Uncharacterized protein</fullName>
    </submittedName>
</protein>